<dbReference type="Proteomes" id="UP000653343">
    <property type="component" value="Unassembled WGS sequence"/>
</dbReference>
<name>A0ABQ2Y2B9_9BURK</name>
<dbReference type="PANTHER" id="PTHR34322">
    <property type="entry name" value="TRANSPOSASE, Y1_TNP DOMAIN-CONTAINING"/>
    <property type="match status" value="1"/>
</dbReference>
<dbReference type="InterPro" id="IPR036515">
    <property type="entry name" value="Transposase_17_sf"/>
</dbReference>
<evidence type="ECO:0000313" key="4">
    <source>
        <dbReference type="Proteomes" id="UP000653343"/>
    </source>
</evidence>
<dbReference type="Pfam" id="PF01797">
    <property type="entry name" value="Y1_Tnp"/>
    <property type="match status" value="1"/>
</dbReference>
<dbReference type="Gene3D" id="3.30.70.1290">
    <property type="entry name" value="Transposase IS200-like"/>
    <property type="match status" value="1"/>
</dbReference>
<feature type="compositionally biased region" description="Basic residues" evidence="1">
    <location>
        <begin position="232"/>
        <end position="241"/>
    </location>
</feature>
<feature type="domain" description="Transposase IS200-like" evidence="2">
    <location>
        <begin position="23"/>
        <end position="138"/>
    </location>
</feature>
<keyword evidence="4" id="KW-1185">Reference proteome</keyword>
<dbReference type="SUPFAM" id="SSF143422">
    <property type="entry name" value="Transposase IS200-like"/>
    <property type="match status" value="1"/>
</dbReference>
<dbReference type="EMBL" id="BMYU01000011">
    <property type="protein sequence ID" value="GGX52753.1"/>
    <property type="molecule type" value="Genomic_DNA"/>
</dbReference>
<feature type="region of interest" description="Disordered" evidence="1">
    <location>
        <begin position="229"/>
        <end position="250"/>
    </location>
</feature>
<reference evidence="4" key="1">
    <citation type="journal article" date="2019" name="Int. J. Syst. Evol. Microbiol.">
        <title>The Global Catalogue of Microorganisms (GCM) 10K type strain sequencing project: providing services to taxonomists for standard genome sequencing and annotation.</title>
        <authorList>
            <consortium name="The Broad Institute Genomics Platform"/>
            <consortium name="The Broad Institute Genome Sequencing Center for Infectious Disease"/>
            <person name="Wu L."/>
            <person name="Ma J."/>
        </authorList>
    </citation>
    <scope>NUCLEOTIDE SEQUENCE [LARGE SCALE GENOMIC DNA]</scope>
    <source>
        <strain evidence="4">KCTC 23917</strain>
    </source>
</reference>
<evidence type="ECO:0000313" key="3">
    <source>
        <dbReference type="EMBL" id="GGX52753.1"/>
    </source>
</evidence>
<protein>
    <recommendedName>
        <fullName evidence="2">Transposase IS200-like domain-containing protein</fullName>
    </recommendedName>
</protein>
<dbReference type="SMART" id="SM01321">
    <property type="entry name" value="Y1_Tnp"/>
    <property type="match status" value="1"/>
</dbReference>
<comment type="caution">
    <text evidence="3">The sequence shown here is derived from an EMBL/GenBank/DDBJ whole genome shotgun (WGS) entry which is preliminary data.</text>
</comment>
<sequence>MRPAQSGGMYFDETMARLPRLMVPGALHHVVQRVHSGMVLFRDDDDYRQFAGWLREGARQFGVGIHAYVLLPDHFHLLLTPVAEDSVSKLMQWIGRCYVPYFNRRYQRSGSLWQGRFRATVLEAETYFVPCAIYIESHPVRAGLAHSAESYPWSSYLHHSGQQTDPLVSDHRLYWALGNTPFQREANYRQKMDESLSREMLQRLSDATHKSWALGSEAFMTALGQQTQRRIAPARRGRPRKPVLPASGTV</sequence>
<organism evidence="3 4">
    <name type="scientific">Undibacterium squillarum</name>
    <dbReference type="NCBI Taxonomy" id="1131567"/>
    <lineage>
        <taxon>Bacteria</taxon>
        <taxon>Pseudomonadati</taxon>
        <taxon>Pseudomonadota</taxon>
        <taxon>Betaproteobacteria</taxon>
        <taxon>Burkholderiales</taxon>
        <taxon>Oxalobacteraceae</taxon>
        <taxon>Undibacterium</taxon>
    </lineage>
</organism>
<proteinExistence type="predicted"/>
<dbReference type="PANTHER" id="PTHR34322:SF2">
    <property type="entry name" value="TRANSPOSASE IS200-LIKE DOMAIN-CONTAINING PROTEIN"/>
    <property type="match status" value="1"/>
</dbReference>
<evidence type="ECO:0000259" key="2">
    <source>
        <dbReference type="SMART" id="SM01321"/>
    </source>
</evidence>
<gene>
    <name evidence="3" type="ORF">GCM10010946_34320</name>
</gene>
<dbReference type="InterPro" id="IPR002686">
    <property type="entry name" value="Transposase_17"/>
</dbReference>
<accession>A0ABQ2Y2B9</accession>
<evidence type="ECO:0000256" key="1">
    <source>
        <dbReference type="SAM" id="MobiDB-lite"/>
    </source>
</evidence>